<name>A0A7D4QAF3_9SPHI</name>
<evidence type="ECO:0008006" key="4">
    <source>
        <dbReference type="Google" id="ProtNLM"/>
    </source>
</evidence>
<evidence type="ECO:0000313" key="2">
    <source>
        <dbReference type="EMBL" id="QKJ30785.1"/>
    </source>
</evidence>
<gene>
    <name evidence="2" type="ORF">HQ865_13845</name>
</gene>
<dbReference type="EMBL" id="CP054139">
    <property type="protein sequence ID" value="QKJ30785.1"/>
    <property type="molecule type" value="Genomic_DNA"/>
</dbReference>
<dbReference type="KEGG" id="mmab:HQ865_13845"/>
<sequence>MLSKKLILFCLSLFLSIGAFAHAVLDIMPEPQPYNVTTYTGNTSNKSVKQRTFIKERGGRKDFFSTEFYDILGRTTGISYTSGKKTPDVSYEYYPGQNMSIWRTEGKDKSITVHKTVYRGPGDEPPLFTESATTLKGDTLSINNARFEYNADGLLLKRQDFLKHKVYATKTYRYDQKDLVWAEVRSPYSPTYNAVKFSYDNNHHVITATDYFFRPGKTDTVASFFYTYDKDKLIAERDIDPSDPKKYISINYTYDDNGRISSMVSKEDTLYRQTTFQYTGKLLTKVTVKANDPYKLGKGYYTTSPNALTKMPMTNEFTYVYDDKGYLIKLTEVLNGVMLSALTYEMEYY</sequence>
<keyword evidence="3" id="KW-1185">Reference proteome</keyword>
<feature type="signal peptide" evidence="1">
    <location>
        <begin position="1"/>
        <end position="21"/>
    </location>
</feature>
<evidence type="ECO:0000256" key="1">
    <source>
        <dbReference type="SAM" id="SignalP"/>
    </source>
</evidence>
<organism evidence="2 3">
    <name type="scientific">Mucilaginibacter mali</name>
    <dbReference type="NCBI Taxonomy" id="2740462"/>
    <lineage>
        <taxon>Bacteria</taxon>
        <taxon>Pseudomonadati</taxon>
        <taxon>Bacteroidota</taxon>
        <taxon>Sphingobacteriia</taxon>
        <taxon>Sphingobacteriales</taxon>
        <taxon>Sphingobacteriaceae</taxon>
        <taxon>Mucilaginibacter</taxon>
    </lineage>
</organism>
<dbReference type="Proteomes" id="UP000505355">
    <property type="component" value="Chromosome"/>
</dbReference>
<dbReference type="RefSeq" id="WP_173415456.1">
    <property type="nucleotide sequence ID" value="NZ_CP054139.1"/>
</dbReference>
<evidence type="ECO:0000313" key="3">
    <source>
        <dbReference type="Proteomes" id="UP000505355"/>
    </source>
</evidence>
<keyword evidence="1" id="KW-0732">Signal</keyword>
<protein>
    <recommendedName>
        <fullName evidence="4">YD repeat-containing protein</fullName>
    </recommendedName>
</protein>
<feature type="chain" id="PRO_5028856098" description="YD repeat-containing protein" evidence="1">
    <location>
        <begin position="22"/>
        <end position="349"/>
    </location>
</feature>
<proteinExistence type="predicted"/>
<reference evidence="2 3" key="1">
    <citation type="submission" date="2020-05" db="EMBL/GenBank/DDBJ databases">
        <title>Mucilaginibacter mali sp. nov.</title>
        <authorList>
            <person name="Kim H.S."/>
            <person name="Lee K.C."/>
            <person name="Suh M.K."/>
            <person name="Kim J.-S."/>
            <person name="Han K.-I."/>
            <person name="Eom M.K."/>
            <person name="Shin Y.K."/>
            <person name="Lee J.-S."/>
        </authorList>
    </citation>
    <scope>NUCLEOTIDE SEQUENCE [LARGE SCALE GENOMIC DNA]</scope>
    <source>
        <strain evidence="2 3">G2-14</strain>
    </source>
</reference>
<dbReference type="AlphaFoldDB" id="A0A7D4QAF3"/>
<accession>A0A7D4QAF3</accession>